<dbReference type="Proteomes" id="UP000594015">
    <property type="component" value="Chromosome"/>
</dbReference>
<organism evidence="1 2">
    <name type="scientific">Bradyrhizobium arachidis</name>
    <dbReference type="NCBI Taxonomy" id="858423"/>
    <lineage>
        <taxon>Bacteria</taxon>
        <taxon>Pseudomonadati</taxon>
        <taxon>Pseudomonadota</taxon>
        <taxon>Alphaproteobacteria</taxon>
        <taxon>Hyphomicrobiales</taxon>
        <taxon>Nitrobacteraceae</taxon>
        <taxon>Bradyrhizobium</taxon>
    </lineage>
</organism>
<name>A0AAE7NUT6_9BRAD</name>
<reference evidence="1 2" key="1">
    <citation type="submission" date="2018-06" db="EMBL/GenBank/DDBJ databases">
        <title>Comparative genomics of Bradyrhizobium nodulating Arachidis hypogaea.</title>
        <authorList>
            <person name="Li Y."/>
        </authorList>
    </citation>
    <scope>NUCLEOTIDE SEQUENCE [LARGE SCALE GENOMIC DNA]</scope>
    <source>
        <strain evidence="1 2">CCBAU 051107</strain>
    </source>
</reference>
<dbReference type="EMBL" id="CP030050">
    <property type="protein sequence ID" value="QOZ71721.1"/>
    <property type="molecule type" value="Genomic_DNA"/>
</dbReference>
<dbReference type="KEGG" id="barh:WN72_39585"/>
<evidence type="ECO:0000313" key="1">
    <source>
        <dbReference type="EMBL" id="QOZ71721.1"/>
    </source>
</evidence>
<proteinExistence type="predicted"/>
<dbReference type="AlphaFoldDB" id="A0AAE7NUT6"/>
<gene>
    <name evidence="1" type="ORF">WN72_39585</name>
</gene>
<accession>A0AAE7NUT6</accession>
<sequence length="64" mass="7433">MFMSNVVEQSFNIAWGFLVKSGEITRPDATANFLLESIRTQMRLGEYRPLMLANRAIHAFQTRR</sequence>
<protein>
    <submittedName>
        <fullName evidence="1">Uncharacterized protein</fullName>
    </submittedName>
</protein>
<evidence type="ECO:0000313" key="2">
    <source>
        <dbReference type="Proteomes" id="UP000594015"/>
    </source>
</evidence>